<evidence type="ECO:0000259" key="16">
    <source>
        <dbReference type="Pfam" id="PF01488"/>
    </source>
</evidence>
<comment type="subunit">
    <text evidence="9">Homodimer.</text>
</comment>
<dbReference type="InterPro" id="IPR006151">
    <property type="entry name" value="Shikm_DH/Glu-tRNA_Rdtase"/>
</dbReference>
<evidence type="ECO:0000256" key="11">
    <source>
        <dbReference type="PIRSR" id="PIRSR000445-2"/>
    </source>
</evidence>
<evidence type="ECO:0000256" key="1">
    <source>
        <dbReference type="ARBA" id="ARBA00005059"/>
    </source>
</evidence>
<dbReference type="Gene3D" id="3.40.50.720">
    <property type="entry name" value="NAD(P)-binding Rossmann-like Domain"/>
    <property type="match status" value="1"/>
</dbReference>
<feature type="site" description="Important for activity" evidence="9 13">
    <location>
        <position position="101"/>
    </location>
</feature>
<organism evidence="18 19">
    <name type="scientific">Blastopirellula marina</name>
    <dbReference type="NCBI Taxonomy" id="124"/>
    <lineage>
        <taxon>Bacteria</taxon>
        <taxon>Pseudomonadati</taxon>
        <taxon>Planctomycetota</taxon>
        <taxon>Planctomycetia</taxon>
        <taxon>Pirellulales</taxon>
        <taxon>Pirellulaceae</taxon>
        <taxon>Blastopirellula</taxon>
    </lineage>
</organism>
<dbReference type="InterPro" id="IPR036453">
    <property type="entry name" value="GluRdtase_dimer_dom_sf"/>
</dbReference>
<feature type="active site" description="Nucleophile" evidence="9 10">
    <location>
        <position position="50"/>
    </location>
</feature>
<dbReference type="GO" id="GO:0019353">
    <property type="term" value="P:protoporphyrinogen IX biosynthetic process from glutamate"/>
    <property type="evidence" value="ECO:0007669"/>
    <property type="project" value="TreeGrafter"/>
</dbReference>
<comment type="miscellaneous">
    <text evidence="9">During catalysis, the active site Cys acts as a nucleophile attacking the alpha-carbonyl group of tRNA-bound glutamate with the formation of a thioester intermediate between enzyme and glutamate, and the concomitant release of tRNA(Glu). The thioester intermediate is finally reduced by direct hydride transfer from NADPH, to form the product GSA.</text>
</comment>
<sequence length="424" mass="48243">MKLHMIGCSHHNANVEVRERLAFTPEQARRAMLLLRENFPDMESVILSTCNRTELYTASVDATTFPSHHDIVDFLAQFHQLESEAIFDNVLERTGEDVVRHLFTVAASLDSMVVGEAQILSQVKQAYEMATDADCAGTLTHSIFQAAIHVAKRVHNETNIHQKRVSIPSVAVGEFASSIFDRFDDKKVLIIGAGEMGEETLNYLRDLGVHDFSVVNRNLERAEKLAVKFDAKAYPWTELIPQLVRADVVISTTGASEPIITYDQFQEVESKRFQKTLFILDLAIPRDFDPKIGSCVGVYLFSIDDLQKACEKNRKARELEWPKAEKIVEKETMRFMTDLHHRATGPTIKRLKQAADELKQDELRRLLNKLSDLDPKLQNEIERSFDRLVNKILHPPLESLRDDMESAAPGGLLDALKRLFRLYD</sequence>
<keyword evidence="5 9" id="KW-0560">Oxidoreductase</keyword>
<gene>
    <name evidence="9" type="primary">hemA</name>
    <name evidence="18" type="ORF">C5Y83_22435</name>
</gene>
<dbReference type="EMBL" id="PUHY01000013">
    <property type="protein sequence ID" value="PQO30963.1"/>
    <property type="molecule type" value="Genomic_DNA"/>
</dbReference>
<dbReference type="RefSeq" id="WP_105332038.1">
    <property type="nucleotide sequence ID" value="NZ_PUHY01000013.1"/>
</dbReference>
<feature type="domain" description="Tetrapyrrole biosynthesis glutamyl-tRNA reductase dimerisation" evidence="15">
    <location>
        <begin position="323"/>
        <end position="422"/>
    </location>
</feature>
<evidence type="ECO:0000256" key="12">
    <source>
        <dbReference type="PIRSR" id="PIRSR000445-3"/>
    </source>
</evidence>
<dbReference type="InterPro" id="IPR018214">
    <property type="entry name" value="GluRdtase_CS"/>
</dbReference>
<evidence type="ECO:0000256" key="4">
    <source>
        <dbReference type="ARBA" id="ARBA00022857"/>
    </source>
</evidence>
<comment type="pathway">
    <text evidence="1 9 14">Porphyrin-containing compound metabolism; protoporphyrin-IX biosynthesis; 5-aminolevulinate from L-glutamyl-tRNA(Glu): step 1/2.</text>
</comment>
<evidence type="ECO:0000313" key="19">
    <source>
        <dbReference type="Proteomes" id="UP000238322"/>
    </source>
</evidence>
<dbReference type="PANTHER" id="PTHR43013:SF1">
    <property type="entry name" value="GLUTAMYL-TRNA REDUCTASE"/>
    <property type="match status" value="1"/>
</dbReference>
<dbReference type="HAMAP" id="MF_00087">
    <property type="entry name" value="Glu_tRNA_reductase"/>
    <property type="match status" value="1"/>
</dbReference>
<evidence type="ECO:0000256" key="14">
    <source>
        <dbReference type="RuleBase" id="RU000584"/>
    </source>
</evidence>
<feature type="binding site" evidence="9 12">
    <location>
        <begin position="192"/>
        <end position="197"/>
    </location>
    <ligand>
        <name>NADP(+)</name>
        <dbReference type="ChEBI" id="CHEBI:58349"/>
    </ligand>
</feature>
<dbReference type="PIRSF" id="PIRSF000445">
    <property type="entry name" value="4pyrrol_synth_GluRdtase"/>
    <property type="match status" value="1"/>
</dbReference>
<keyword evidence="4 9" id="KW-0521">NADP</keyword>
<dbReference type="Pfam" id="PF05201">
    <property type="entry name" value="GlutR_N"/>
    <property type="match status" value="1"/>
</dbReference>
<comment type="catalytic activity">
    <reaction evidence="7 9 14">
        <text>(S)-4-amino-5-oxopentanoate + tRNA(Glu) + NADP(+) = L-glutamyl-tRNA(Glu) + NADPH + H(+)</text>
        <dbReference type="Rhea" id="RHEA:12344"/>
        <dbReference type="Rhea" id="RHEA-COMP:9663"/>
        <dbReference type="Rhea" id="RHEA-COMP:9680"/>
        <dbReference type="ChEBI" id="CHEBI:15378"/>
        <dbReference type="ChEBI" id="CHEBI:57501"/>
        <dbReference type="ChEBI" id="CHEBI:57783"/>
        <dbReference type="ChEBI" id="CHEBI:58349"/>
        <dbReference type="ChEBI" id="CHEBI:78442"/>
        <dbReference type="ChEBI" id="CHEBI:78520"/>
        <dbReference type="EC" id="1.2.1.70"/>
    </reaction>
</comment>
<reference evidence="18 19" key="1">
    <citation type="submission" date="2018-02" db="EMBL/GenBank/DDBJ databases">
        <title>Comparative genomes isolates from brazilian mangrove.</title>
        <authorList>
            <person name="Araujo J.E."/>
            <person name="Taketani R.G."/>
            <person name="Silva M.C.P."/>
            <person name="Loureco M.V."/>
            <person name="Andreote F.D."/>
        </authorList>
    </citation>
    <scope>NUCLEOTIDE SEQUENCE [LARGE SCALE GENOMIC DNA]</scope>
    <source>
        <strain evidence="18 19">Hex-1 MGV</strain>
    </source>
</reference>
<feature type="binding site" evidence="9 11">
    <location>
        <position position="111"/>
    </location>
    <ligand>
        <name>substrate</name>
    </ligand>
</feature>
<evidence type="ECO:0000256" key="13">
    <source>
        <dbReference type="PIRSR" id="PIRSR000445-4"/>
    </source>
</evidence>
<dbReference type="SUPFAM" id="SSF51735">
    <property type="entry name" value="NAD(P)-binding Rossmann-fold domains"/>
    <property type="match status" value="1"/>
</dbReference>
<dbReference type="InterPro" id="IPR015895">
    <property type="entry name" value="4pyrrol_synth_GluRdtase_N"/>
</dbReference>
<evidence type="ECO:0000256" key="9">
    <source>
        <dbReference type="HAMAP-Rule" id="MF_00087"/>
    </source>
</evidence>
<evidence type="ECO:0000256" key="5">
    <source>
        <dbReference type="ARBA" id="ARBA00023002"/>
    </source>
</evidence>
<dbReference type="FunFam" id="3.40.50.720:FF:000031">
    <property type="entry name" value="Glutamyl-tRNA reductase"/>
    <property type="match status" value="1"/>
</dbReference>
<keyword evidence="6 9" id="KW-0627">Porphyrin biosynthesis</keyword>
<evidence type="ECO:0000256" key="2">
    <source>
        <dbReference type="ARBA" id="ARBA00005916"/>
    </source>
</evidence>
<comment type="function">
    <text evidence="9">Catalyzes the NADPH-dependent reduction of glutamyl-tRNA(Glu) to glutamate 1-semialdehyde (GSA).</text>
</comment>
<dbReference type="SUPFAM" id="SSF69742">
    <property type="entry name" value="Glutamyl tRNA-reductase catalytic, N-terminal domain"/>
    <property type="match status" value="1"/>
</dbReference>
<dbReference type="PANTHER" id="PTHR43013">
    <property type="entry name" value="GLUTAMYL-TRNA REDUCTASE"/>
    <property type="match status" value="1"/>
</dbReference>
<comment type="similarity">
    <text evidence="2 9 14">Belongs to the glutamyl-tRNA reductase family.</text>
</comment>
<evidence type="ECO:0000313" key="18">
    <source>
        <dbReference type="EMBL" id="PQO30963.1"/>
    </source>
</evidence>
<dbReference type="InterPro" id="IPR000343">
    <property type="entry name" value="4pyrrol_synth_GluRdtase"/>
</dbReference>
<dbReference type="GO" id="GO:0050661">
    <property type="term" value="F:NADP binding"/>
    <property type="evidence" value="ECO:0007669"/>
    <property type="project" value="InterPro"/>
</dbReference>
<evidence type="ECO:0000256" key="3">
    <source>
        <dbReference type="ARBA" id="ARBA00012970"/>
    </source>
</evidence>
<dbReference type="PROSITE" id="PS00747">
    <property type="entry name" value="GLUTR"/>
    <property type="match status" value="1"/>
</dbReference>
<dbReference type="GO" id="GO:0008883">
    <property type="term" value="F:glutamyl-tRNA reductase activity"/>
    <property type="evidence" value="ECO:0007669"/>
    <property type="project" value="UniProtKB-UniRule"/>
</dbReference>
<dbReference type="OrthoDB" id="110209at2"/>
<proteinExistence type="inferred from homology"/>
<comment type="domain">
    <text evidence="9">Possesses an unusual extended V-shaped dimeric structure with each monomer consisting of three distinct domains arranged along a curved 'spinal' alpha-helix. The N-terminal catalytic domain specifically recognizes the glutamate moiety of the substrate. The second domain is the NADPH-binding domain, and the third C-terminal domain is responsible for dimerization.</text>
</comment>
<dbReference type="NCBIfam" id="TIGR01035">
    <property type="entry name" value="hemA"/>
    <property type="match status" value="1"/>
</dbReference>
<evidence type="ECO:0000256" key="10">
    <source>
        <dbReference type="PIRSR" id="PIRSR000445-1"/>
    </source>
</evidence>
<dbReference type="FunFam" id="3.30.460.30:FF:000001">
    <property type="entry name" value="Glutamyl-tRNA reductase"/>
    <property type="match status" value="1"/>
</dbReference>
<feature type="binding site" evidence="9 11">
    <location>
        <position position="122"/>
    </location>
    <ligand>
        <name>substrate</name>
    </ligand>
</feature>
<feature type="binding site" evidence="9 11">
    <location>
        <begin position="116"/>
        <end position="118"/>
    </location>
    <ligand>
        <name>substrate</name>
    </ligand>
</feature>
<protein>
    <recommendedName>
        <fullName evidence="8 9">Glutamyl-tRNA reductase</fullName>
        <shortName evidence="9">GluTR</shortName>
        <ecNumber evidence="3 9">1.2.1.70</ecNumber>
    </recommendedName>
</protein>
<dbReference type="Gene3D" id="3.30.460.30">
    <property type="entry name" value="Glutamyl-tRNA reductase, N-terminal domain"/>
    <property type="match status" value="1"/>
</dbReference>
<evidence type="ECO:0000256" key="8">
    <source>
        <dbReference type="ARBA" id="ARBA00068659"/>
    </source>
</evidence>
<name>A0A2S8FFN2_9BACT</name>
<dbReference type="EC" id="1.2.1.70" evidence="3 9"/>
<dbReference type="Pfam" id="PF00745">
    <property type="entry name" value="GlutR_dimer"/>
    <property type="match status" value="1"/>
</dbReference>
<dbReference type="AlphaFoldDB" id="A0A2S8FFN2"/>
<dbReference type="InterPro" id="IPR015896">
    <property type="entry name" value="4pyrrol_synth_GluRdtase_dimer"/>
</dbReference>
<dbReference type="SUPFAM" id="SSF69075">
    <property type="entry name" value="Glutamyl tRNA-reductase dimerization domain"/>
    <property type="match status" value="1"/>
</dbReference>
<dbReference type="CDD" id="cd05213">
    <property type="entry name" value="NAD_bind_Glutamyl_tRNA_reduct"/>
    <property type="match status" value="1"/>
</dbReference>
<evidence type="ECO:0000256" key="7">
    <source>
        <dbReference type="ARBA" id="ARBA00047464"/>
    </source>
</evidence>
<dbReference type="UniPathway" id="UPA00251">
    <property type="reaction ID" value="UER00316"/>
</dbReference>
<dbReference type="Pfam" id="PF01488">
    <property type="entry name" value="Shikimate_DH"/>
    <property type="match status" value="1"/>
</dbReference>
<evidence type="ECO:0000259" key="15">
    <source>
        <dbReference type="Pfam" id="PF00745"/>
    </source>
</evidence>
<feature type="binding site" evidence="9 11">
    <location>
        <begin position="49"/>
        <end position="52"/>
    </location>
    <ligand>
        <name>substrate</name>
    </ligand>
</feature>
<accession>A0A2S8FFN2</accession>
<feature type="domain" description="Glutamyl-tRNA reductase N-terminal" evidence="17">
    <location>
        <begin position="6"/>
        <end position="158"/>
    </location>
</feature>
<evidence type="ECO:0000256" key="6">
    <source>
        <dbReference type="ARBA" id="ARBA00023244"/>
    </source>
</evidence>
<evidence type="ECO:0000259" key="17">
    <source>
        <dbReference type="Pfam" id="PF05201"/>
    </source>
</evidence>
<dbReference type="InterPro" id="IPR036291">
    <property type="entry name" value="NAD(P)-bd_dom_sf"/>
</dbReference>
<dbReference type="InterPro" id="IPR036343">
    <property type="entry name" value="GluRdtase_N_sf"/>
</dbReference>
<feature type="domain" description="Quinate/shikimate 5-dehydrogenase/glutamyl-tRNA reductase" evidence="16">
    <location>
        <begin position="174"/>
        <end position="308"/>
    </location>
</feature>
<comment type="caution">
    <text evidence="18">The sequence shown here is derived from an EMBL/GenBank/DDBJ whole genome shotgun (WGS) entry which is preliminary data.</text>
</comment>
<dbReference type="Proteomes" id="UP000238322">
    <property type="component" value="Unassembled WGS sequence"/>
</dbReference>